<dbReference type="PANTHER" id="PTHR47076:SF1">
    <property type="entry name" value="NHL DOMAIN PROTEIN"/>
    <property type="match status" value="1"/>
</dbReference>
<comment type="caution">
    <text evidence="2">The sequence shown here is derived from an EMBL/GenBank/DDBJ whole genome shotgun (WGS) entry which is preliminary data.</text>
</comment>
<gene>
    <name evidence="2" type="ORF">HHK36_007084</name>
</gene>
<dbReference type="Proteomes" id="UP000655225">
    <property type="component" value="Unassembled WGS sequence"/>
</dbReference>
<evidence type="ECO:0000313" key="3">
    <source>
        <dbReference type="Proteomes" id="UP000655225"/>
    </source>
</evidence>
<dbReference type="AlphaFoldDB" id="A0A835DPM8"/>
<protein>
    <submittedName>
        <fullName evidence="2">Uncharacterized protein</fullName>
    </submittedName>
</protein>
<feature type="region of interest" description="Disordered" evidence="1">
    <location>
        <begin position="1"/>
        <end position="22"/>
    </location>
</feature>
<dbReference type="PANTHER" id="PTHR47076">
    <property type="entry name" value="NHL DOMAIN PROTEIN"/>
    <property type="match status" value="1"/>
</dbReference>
<keyword evidence="3" id="KW-1185">Reference proteome</keyword>
<dbReference type="OMA" id="CFCCCAS"/>
<organism evidence="2 3">
    <name type="scientific">Tetracentron sinense</name>
    <name type="common">Spur-leaf</name>
    <dbReference type="NCBI Taxonomy" id="13715"/>
    <lineage>
        <taxon>Eukaryota</taxon>
        <taxon>Viridiplantae</taxon>
        <taxon>Streptophyta</taxon>
        <taxon>Embryophyta</taxon>
        <taxon>Tracheophyta</taxon>
        <taxon>Spermatophyta</taxon>
        <taxon>Magnoliopsida</taxon>
        <taxon>Trochodendrales</taxon>
        <taxon>Trochodendraceae</taxon>
        <taxon>Tetracentron</taxon>
    </lineage>
</organism>
<dbReference type="EMBL" id="JABCRI010000004">
    <property type="protein sequence ID" value="KAF8407944.1"/>
    <property type="molecule type" value="Genomic_DNA"/>
</dbReference>
<accession>A0A835DPM8</accession>
<reference evidence="2 3" key="1">
    <citation type="submission" date="2020-04" db="EMBL/GenBank/DDBJ databases">
        <title>Plant Genome Project.</title>
        <authorList>
            <person name="Zhang R.-G."/>
        </authorList>
    </citation>
    <scope>NUCLEOTIDE SEQUENCE [LARGE SCALE GENOMIC DNA]</scope>
    <source>
        <strain evidence="2">YNK0</strain>
        <tissue evidence="2">Leaf</tissue>
    </source>
</reference>
<evidence type="ECO:0000313" key="2">
    <source>
        <dbReference type="EMBL" id="KAF8407944.1"/>
    </source>
</evidence>
<proteinExistence type="predicted"/>
<sequence length="186" mass="21686">MKQMGTENPDLSNKEGESGEEEMNDNVFSKRGYCCFWMPCWGPDGSTTIGSEWWERIRTAEKEERWWSKGWKAWKRLREWSEIVAGPRWKTFIRRFNKNRSGGAGKQGKFQYDPLSYALNFDEGPGQNGNSDDDYVHRDFSCRFASIPNMISKPRPSIEGHKYFSEEREHFSCLEHPPGKCDIPGI</sequence>
<feature type="compositionally biased region" description="Polar residues" evidence="1">
    <location>
        <begin position="1"/>
        <end position="11"/>
    </location>
</feature>
<name>A0A835DPM8_TETSI</name>
<dbReference type="OrthoDB" id="1723198at2759"/>
<evidence type="ECO:0000256" key="1">
    <source>
        <dbReference type="SAM" id="MobiDB-lite"/>
    </source>
</evidence>